<protein>
    <submittedName>
        <fullName evidence="2">Coagulase/fibrinolysin</fullName>
    </submittedName>
</protein>
<sequence length="335" mass="37230">MIFKGKKGVFPALLFFCGALLPVAGNVQAAGVAVQPAGMDKKVEKTTTIQINQNIVVVSGRMSLGWIHGDSNELVYDPGTGRKISELNWEIDNVYMLGIGGSLSPLSWLNFNADIWFRVNDGDGEMNDYDWFLDSPEYTHWSNHPDTDLTTGLMFDINAEMTFYEVMGSKFFGIAGFKYDNWEWESFGGDYVYWGVSGSFPGGQNVITYEQKFYTPYVGIGFKSNLSETPITFSGRIIGSTFVTAEDKDQHHLRNLVFEEDFDSGNMFAVDLSGAYNFTDQLSLLVSYHFQRYDEMKGETTITNLTTGAVTKVDGDAAGIDHSSGMLSLSAVYTF</sequence>
<evidence type="ECO:0000313" key="3">
    <source>
        <dbReference type="Proteomes" id="UP000826725"/>
    </source>
</evidence>
<dbReference type="EMBL" id="AP024086">
    <property type="protein sequence ID" value="BCL62013.1"/>
    <property type="molecule type" value="Genomic_DNA"/>
</dbReference>
<organism evidence="2 3">
    <name type="scientific">Desulfomarina profundi</name>
    <dbReference type="NCBI Taxonomy" id="2772557"/>
    <lineage>
        <taxon>Bacteria</taxon>
        <taxon>Pseudomonadati</taxon>
        <taxon>Thermodesulfobacteriota</taxon>
        <taxon>Desulfobulbia</taxon>
        <taxon>Desulfobulbales</taxon>
        <taxon>Desulfobulbaceae</taxon>
        <taxon>Desulfomarina</taxon>
    </lineage>
</organism>
<dbReference type="GO" id="GO:0009279">
    <property type="term" value="C:cell outer membrane"/>
    <property type="evidence" value="ECO:0007669"/>
    <property type="project" value="InterPro"/>
</dbReference>
<name>A0A8D5JE40_9BACT</name>
<feature type="signal peptide" evidence="1">
    <location>
        <begin position="1"/>
        <end position="29"/>
    </location>
</feature>
<dbReference type="GO" id="GO:0004175">
    <property type="term" value="F:endopeptidase activity"/>
    <property type="evidence" value="ECO:0007669"/>
    <property type="project" value="InterPro"/>
</dbReference>
<dbReference type="KEGG" id="dbk:DGMP_27060"/>
<evidence type="ECO:0000313" key="2">
    <source>
        <dbReference type="EMBL" id="BCL62013.1"/>
    </source>
</evidence>
<dbReference type="Pfam" id="PF01278">
    <property type="entry name" value="Omptin"/>
    <property type="match status" value="1"/>
</dbReference>
<dbReference type="Proteomes" id="UP000826725">
    <property type="component" value="Chromosome"/>
</dbReference>
<dbReference type="PIRSF" id="PIRSF001522">
    <property type="entry name" value="Peptidase_A26"/>
    <property type="match status" value="1"/>
</dbReference>
<gene>
    <name evidence="2" type="primary">pla</name>
    <name evidence="2" type="ORF">DGMP_27060</name>
</gene>
<feature type="chain" id="PRO_5034671168" evidence="1">
    <location>
        <begin position="30"/>
        <end position="335"/>
    </location>
</feature>
<keyword evidence="3" id="KW-1185">Reference proteome</keyword>
<dbReference type="GO" id="GO:0006508">
    <property type="term" value="P:proteolysis"/>
    <property type="evidence" value="ECO:0007669"/>
    <property type="project" value="InterPro"/>
</dbReference>
<dbReference type="RefSeq" id="WP_228854417.1">
    <property type="nucleotide sequence ID" value="NZ_AP024086.1"/>
</dbReference>
<reference evidence="2" key="1">
    <citation type="submission" date="2020-09" db="EMBL/GenBank/DDBJ databases">
        <title>Desulfogranum mesoprofundum gen. nov., sp. nov., a novel mesophilic, sulfate-reducing chemolithoautotroph isolated from a deep-sea hydrothermal vent chimney in the Suiyo Seamount.</title>
        <authorList>
            <person name="Hashimoto Y."/>
            <person name="Nakagawa S."/>
        </authorList>
    </citation>
    <scope>NUCLEOTIDE SEQUENCE</scope>
    <source>
        <strain evidence="2">KT2</strain>
    </source>
</reference>
<proteinExistence type="predicted"/>
<evidence type="ECO:0000256" key="1">
    <source>
        <dbReference type="SAM" id="SignalP"/>
    </source>
</evidence>
<dbReference type="InterPro" id="IPR000036">
    <property type="entry name" value="Peptidase_A26_omptin"/>
</dbReference>
<accession>A0A8D5JE40</accession>
<keyword evidence="1" id="KW-0732">Signal</keyword>
<dbReference type="AlphaFoldDB" id="A0A8D5JE40"/>